<keyword evidence="2 7" id="KW-0812">Transmembrane</keyword>
<reference evidence="9" key="1">
    <citation type="submission" date="2017-09" db="EMBL/GenBank/DDBJ databases">
        <title>Depth-based differentiation of microbial function through sediment-hosted aquifers and enrichment of novel symbionts in the deep terrestrial subsurface.</title>
        <authorList>
            <person name="Probst A.J."/>
            <person name="Ladd B."/>
            <person name="Jarett J.K."/>
            <person name="Geller-Mcgrath D.E."/>
            <person name="Sieber C.M.K."/>
            <person name="Emerson J.B."/>
            <person name="Anantharaman K."/>
            <person name="Thomas B.C."/>
            <person name="Malmstrom R."/>
            <person name="Stieglmeier M."/>
            <person name="Klingl A."/>
            <person name="Woyke T."/>
            <person name="Ryan C.M."/>
            <person name="Banfield J.F."/>
        </authorList>
    </citation>
    <scope>NUCLEOTIDE SEQUENCE [LARGE SCALE GENOMIC DNA]</scope>
</reference>
<dbReference type="AlphaFoldDB" id="A0A2H0US44"/>
<comment type="caution">
    <text evidence="8">The sequence shown here is derived from an EMBL/GenBank/DDBJ whole genome shotgun (WGS) entry which is preliminary data.</text>
</comment>
<dbReference type="CDD" id="cd08010">
    <property type="entry name" value="MltG_like"/>
    <property type="match status" value="1"/>
</dbReference>
<dbReference type="EMBL" id="PFAZ01000002">
    <property type="protein sequence ID" value="PIR89242.1"/>
    <property type="molecule type" value="Genomic_DNA"/>
</dbReference>
<evidence type="ECO:0000256" key="3">
    <source>
        <dbReference type="ARBA" id="ARBA00022989"/>
    </source>
</evidence>
<dbReference type="GO" id="GO:0008932">
    <property type="term" value="F:lytic endotransglycosylase activity"/>
    <property type="evidence" value="ECO:0007669"/>
    <property type="project" value="UniProtKB-UniRule"/>
</dbReference>
<name>A0A2H0US44_9BACT</name>
<dbReference type="NCBIfam" id="TIGR00247">
    <property type="entry name" value="endolytic transglycosylase MltG"/>
    <property type="match status" value="1"/>
</dbReference>
<dbReference type="Gene3D" id="3.30.1490.480">
    <property type="entry name" value="Endolytic murein transglycosylase"/>
    <property type="match status" value="1"/>
</dbReference>
<dbReference type="Pfam" id="PF02618">
    <property type="entry name" value="YceG"/>
    <property type="match status" value="1"/>
</dbReference>
<evidence type="ECO:0000256" key="2">
    <source>
        <dbReference type="ARBA" id="ARBA00022692"/>
    </source>
</evidence>
<protein>
    <recommendedName>
        <fullName evidence="7">Endolytic murein transglycosylase</fullName>
        <ecNumber evidence="7">4.2.2.29</ecNumber>
    </recommendedName>
    <alternativeName>
        <fullName evidence="7">Peptidoglycan lytic transglycosylase</fullName>
    </alternativeName>
    <alternativeName>
        <fullName evidence="7">Peptidoglycan polymerization terminase</fullName>
    </alternativeName>
</protein>
<comment type="similarity">
    <text evidence="7">Belongs to the transglycosylase MltG family.</text>
</comment>
<keyword evidence="1 7" id="KW-1003">Cell membrane</keyword>
<dbReference type="HAMAP" id="MF_02065">
    <property type="entry name" value="MltG"/>
    <property type="match status" value="1"/>
</dbReference>
<evidence type="ECO:0000256" key="4">
    <source>
        <dbReference type="ARBA" id="ARBA00023136"/>
    </source>
</evidence>
<evidence type="ECO:0000313" key="9">
    <source>
        <dbReference type="Proteomes" id="UP000231157"/>
    </source>
</evidence>
<dbReference type="GO" id="GO:0071555">
    <property type="term" value="P:cell wall organization"/>
    <property type="evidence" value="ECO:0007669"/>
    <property type="project" value="UniProtKB-KW"/>
</dbReference>
<keyword evidence="6 7" id="KW-0961">Cell wall biogenesis/degradation</keyword>
<evidence type="ECO:0000256" key="1">
    <source>
        <dbReference type="ARBA" id="ARBA00022475"/>
    </source>
</evidence>
<accession>A0A2H0US44</accession>
<evidence type="ECO:0000256" key="5">
    <source>
        <dbReference type="ARBA" id="ARBA00023239"/>
    </source>
</evidence>
<evidence type="ECO:0000313" key="8">
    <source>
        <dbReference type="EMBL" id="PIR89242.1"/>
    </source>
</evidence>
<dbReference type="Proteomes" id="UP000231157">
    <property type="component" value="Unassembled WGS sequence"/>
</dbReference>
<comment type="catalytic activity">
    <reaction evidence="7">
        <text>a peptidoglycan chain = a peptidoglycan chain with N-acetyl-1,6-anhydromuramyl-[peptide] at the reducing end + a peptidoglycan chain with N-acetylglucosamine at the non-reducing end.</text>
        <dbReference type="EC" id="4.2.2.29"/>
    </reaction>
</comment>
<keyword evidence="3 7" id="KW-1133">Transmembrane helix</keyword>
<dbReference type="InterPro" id="IPR003770">
    <property type="entry name" value="MLTG-like"/>
</dbReference>
<comment type="function">
    <text evidence="7">Functions as a peptidoglycan terminase that cleaves nascent peptidoglycan strands endolytically to terminate their elongation.</text>
</comment>
<dbReference type="EC" id="4.2.2.29" evidence="7"/>
<dbReference type="GO" id="GO:0005886">
    <property type="term" value="C:plasma membrane"/>
    <property type="evidence" value="ECO:0007669"/>
    <property type="project" value="UniProtKB-SubCell"/>
</dbReference>
<gene>
    <name evidence="7" type="primary">mltG</name>
    <name evidence="8" type="ORF">COU07_02145</name>
</gene>
<feature type="transmembrane region" description="Helical" evidence="7">
    <location>
        <begin position="7"/>
        <end position="27"/>
    </location>
</feature>
<evidence type="ECO:0000256" key="6">
    <source>
        <dbReference type="ARBA" id="ARBA00023316"/>
    </source>
</evidence>
<dbReference type="PANTHER" id="PTHR30518">
    <property type="entry name" value="ENDOLYTIC MUREIN TRANSGLYCOSYLASE"/>
    <property type="match status" value="1"/>
</dbReference>
<keyword evidence="5 7" id="KW-0456">Lyase</keyword>
<dbReference type="GO" id="GO:0009252">
    <property type="term" value="P:peptidoglycan biosynthetic process"/>
    <property type="evidence" value="ECO:0007669"/>
    <property type="project" value="UniProtKB-UniRule"/>
</dbReference>
<keyword evidence="4 7" id="KW-0472">Membrane</keyword>
<comment type="subcellular location">
    <subcellularLocation>
        <location evidence="7">Cell membrane</location>
        <topology evidence="7">Single-pass membrane protein</topology>
    </subcellularLocation>
</comment>
<dbReference type="PANTHER" id="PTHR30518:SF2">
    <property type="entry name" value="ENDOLYTIC MUREIN TRANSGLYCOSYLASE"/>
    <property type="match status" value="1"/>
</dbReference>
<evidence type="ECO:0000256" key="7">
    <source>
        <dbReference type="HAMAP-Rule" id="MF_02065"/>
    </source>
</evidence>
<sequence length="332" mass="37508">MLSIRSLLIAFTLIFLFFMLAFTTYILSPISIGSARDIKILPGDGVGKIGQILEEENLIRSSYAFKFYTFFRGASSQLKPGRYIVSPSLNMSEIVRLLVDGPADIEVLIHEGKTLKEVDSQFASLGLIDAGSLASYDVEALKQKYPFLERVKTLEGFLFPDTYRFSTDSTTEDIVKKLLDNFQYKAGSAFSFETSEEDKDWYNDLILASLIEREVPFSEDRRIVAGIIKKRLDVGMGLQIDATVIYAKCNGVFENCPRLTPDDFLIQSPYNTYRYQGLPPAPIANPGLDAILAARNPQNTKYWYYLSDPETKNTIFAATLAEHNRNKARYLR</sequence>
<organism evidence="8 9">
    <name type="scientific">Candidatus Harrisonbacteria bacterium CG10_big_fil_rev_8_21_14_0_10_40_38</name>
    <dbReference type="NCBI Taxonomy" id="1974583"/>
    <lineage>
        <taxon>Bacteria</taxon>
        <taxon>Candidatus Harrisoniibacteriota</taxon>
    </lineage>
</organism>
<feature type="site" description="Important for catalytic activity" evidence="7">
    <location>
        <position position="214"/>
    </location>
</feature>
<proteinExistence type="inferred from homology"/>